<keyword evidence="2" id="KW-1185">Reference proteome</keyword>
<reference evidence="1" key="1">
    <citation type="submission" date="2023-10" db="EMBL/GenBank/DDBJ databases">
        <authorList>
            <person name="Rodriguez Cubillos JULIANA M."/>
            <person name="De Vega J."/>
        </authorList>
    </citation>
    <scope>NUCLEOTIDE SEQUENCE</scope>
</reference>
<gene>
    <name evidence="1" type="ORF">MILVUS5_LOCUS31779</name>
</gene>
<dbReference type="EMBL" id="CASHSV030000513">
    <property type="protein sequence ID" value="CAJ2667071.1"/>
    <property type="molecule type" value="Genomic_DNA"/>
</dbReference>
<accession>A0ACB0LCQ6</accession>
<sequence>MFRDSPESWSAYIKGEVHNFGYMVARTSFFHAIQISPGKLNCHQILTEMDVESRSLSVPNMWRNNLQGELQATKSAEIKLNLNFKISPPTGAKNGIQQTRRLSLEESILVNHMAQIRPPIPKFNEGPLDLKMKNSPPIKRPSASLDFDKPIGNSNGTVDLFNLLSFDDDKKNISTTPSSWTTFDCKITLLVASHLQNLCSIFFDSHGSCYVLGNY</sequence>
<dbReference type="Proteomes" id="UP001177021">
    <property type="component" value="Unassembled WGS sequence"/>
</dbReference>
<protein>
    <submittedName>
        <fullName evidence="1">Uncharacterized protein</fullName>
    </submittedName>
</protein>
<comment type="caution">
    <text evidence="1">The sequence shown here is derived from an EMBL/GenBank/DDBJ whole genome shotgun (WGS) entry which is preliminary data.</text>
</comment>
<proteinExistence type="predicted"/>
<evidence type="ECO:0000313" key="1">
    <source>
        <dbReference type="EMBL" id="CAJ2667071.1"/>
    </source>
</evidence>
<evidence type="ECO:0000313" key="2">
    <source>
        <dbReference type="Proteomes" id="UP001177021"/>
    </source>
</evidence>
<name>A0ACB0LCQ6_TRIPR</name>
<organism evidence="1 2">
    <name type="scientific">Trifolium pratense</name>
    <name type="common">Red clover</name>
    <dbReference type="NCBI Taxonomy" id="57577"/>
    <lineage>
        <taxon>Eukaryota</taxon>
        <taxon>Viridiplantae</taxon>
        <taxon>Streptophyta</taxon>
        <taxon>Embryophyta</taxon>
        <taxon>Tracheophyta</taxon>
        <taxon>Spermatophyta</taxon>
        <taxon>Magnoliopsida</taxon>
        <taxon>eudicotyledons</taxon>
        <taxon>Gunneridae</taxon>
        <taxon>Pentapetalae</taxon>
        <taxon>rosids</taxon>
        <taxon>fabids</taxon>
        <taxon>Fabales</taxon>
        <taxon>Fabaceae</taxon>
        <taxon>Papilionoideae</taxon>
        <taxon>50 kb inversion clade</taxon>
        <taxon>NPAAA clade</taxon>
        <taxon>Hologalegina</taxon>
        <taxon>IRL clade</taxon>
        <taxon>Trifolieae</taxon>
        <taxon>Trifolium</taxon>
    </lineage>
</organism>